<evidence type="ECO:0000256" key="3">
    <source>
        <dbReference type="ARBA" id="ARBA00022989"/>
    </source>
</evidence>
<organism evidence="7 8">
    <name type="scientific">Mucilaginibacter limnophilus</name>
    <dbReference type="NCBI Taxonomy" id="1932778"/>
    <lineage>
        <taxon>Bacteria</taxon>
        <taxon>Pseudomonadati</taxon>
        <taxon>Bacteroidota</taxon>
        <taxon>Sphingobacteriia</taxon>
        <taxon>Sphingobacteriales</taxon>
        <taxon>Sphingobacteriaceae</taxon>
        <taxon>Mucilaginibacter</taxon>
    </lineage>
</organism>
<comment type="subcellular location">
    <subcellularLocation>
        <location evidence="1">Membrane</location>
        <topology evidence="1">Single-pass membrane protein</topology>
    </subcellularLocation>
</comment>
<evidence type="ECO:0000256" key="5">
    <source>
        <dbReference type="SAM" id="Phobius"/>
    </source>
</evidence>
<dbReference type="GO" id="GO:0016020">
    <property type="term" value="C:membrane"/>
    <property type="evidence" value="ECO:0007669"/>
    <property type="project" value="UniProtKB-SubCell"/>
</dbReference>
<evidence type="ECO:0000256" key="1">
    <source>
        <dbReference type="ARBA" id="ARBA00004167"/>
    </source>
</evidence>
<name>A0A3S2Y2J4_9SPHI</name>
<comment type="caution">
    <text evidence="7">The sequence shown here is derived from an EMBL/GenBank/DDBJ whole genome shotgun (WGS) entry which is preliminary data.</text>
</comment>
<keyword evidence="3 5" id="KW-1133">Transmembrane helix</keyword>
<reference evidence="7 8" key="1">
    <citation type="submission" date="2019-01" db="EMBL/GenBank/DDBJ databases">
        <authorList>
            <person name="Chen W.-M."/>
        </authorList>
    </citation>
    <scope>NUCLEOTIDE SEQUENCE [LARGE SCALE GENOMIC DNA]</scope>
    <source>
        <strain evidence="7 8">YBJ-36</strain>
    </source>
</reference>
<keyword evidence="4 5" id="KW-0472">Membrane</keyword>
<dbReference type="Gene3D" id="2.40.30.170">
    <property type="match status" value="1"/>
</dbReference>
<keyword evidence="2 5" id="KW-0812">Transmembrane</keyword>
<feature type="domain" description="AprE-like beta-barrel" evidence="6">
    <location>
        <begin position="152"/>
        <end position="233"/>
    </location>
</feature>
<dbReference type="EMBL" id="SACK01000005">
    <property type="protein sequence ID" value="RVU00437.1"/>
    <property type="molecule type" value="Genomic_DNA"/>
</dbReference>
<dbReference type="InterPro" id="IPR011053">
    <property type="entry name" value="Single_hybrid_motif"/>
</dbReference>
<dbReference type="Proteomes" id="UP000282759">
    <property type="component" value="Unassembled WGS sequence"/>
</dbReference>
<dbReference type="InterPro" id="IPR050739">
    <property type="entry name" value="MFP"/>
</dbReference>
<dbReference type="InterPro" id="IPR058982">
    <property type="entry name" value="Beta-barrel_AprE"/>
</dbReference>
<accession>A0A3S2Y2J4</accession>
<sequence>MTTKKYMLTKSEDTEQIHTEEIQDIISKPPSWLLRWGISSFFAVLLLIVSISALVKYPDLVKAKLRISAINPPAAITATAPGKLIKLLVHNGQHVMINQPLASVESPVGRYILIAINAGQVWFNGIVEENKLLASGQPVFFLCSNNEKFFGEVYIPPYSMGKVKVGQQVLVKLQSYAYEEYGMITGNVSYISEIPAKDGSFIAKIDFGSNKFSRLHKPVQLKYGMQADAEIVTDDTSILKRVLSNLFKIFIN</sequence>
<evidence type="ECO:0000313" key="8">
    <source>
        <dbReference type="Proteomes" id="UP000282759"/>
    </source>
</evidence>
<dbReference type="SUPFAM" id="SSF51230">
    <property type="entry name" value="Single hybrid motif"/>
    <property type="match status" value="1"/>
</dbReference>
<dbReference type="PANTHER" id="PTHR30386">
    <property type="entry name" value="MEMBRANE FUSION SUBUNIT OF EMRAB-TOLC MULTIDRUG EFFLUX PUMP"/>
    <property type="match status" value="1"/>
</dbReference>
<proteinExistence type="predicted"/>
<protein>
    <submittedName>
        <fullName evidence="7">HlyD family efflux transporter periplasmic adaptor subunit</fullName>
    </submittedName>
</protein>
<evidence type="ECO:0000259" key="6">
    <source>
        <dbReference type="Pfam" id="PF26002"/>
    </source>
</evidence>
<feature type="transmembrane region" description="Helical" evidence="5">
    <location>
        <begin position="36"/>
        <end position="57"/>
    </location>
</feature>
<evidence type="ECO:0000256" key="2">
    <source>
        <dbReference type="ARBA" id="ARBA00022692"/>
    </source>
</evidence>
<evidence type="ECO:0000313" key="7">
    <source>
        <dbReference type="EMBL" id="RVU00437.1"/>
    </source>
</evidence>
<dbReference type="AlphaFoldDB" id="A0A3S2Y2J4"/>
<dbReference type="OrthoDB" id="7057889at2"/>
<dbReference type="RefSeq" id="WP_127705661.1">
    <property type="nucleotide sequence ID" value="NZ_SACK01000005.1"/>
</dbReference>
<evidence type="ECO:0000256" key="4">
    <source>
        <dbReference type="ARBA" id="ARBA00023136"/>
    </source>
</evidence>
<dbReference type="Pfam" id="PF26002">
    <property type="entry name" value="Beta-barrel_AprE"/>
    <property type="match status" value="1"/>
</dbReference>
<keyword evidence="8" id="KW-1185">Reference proteome</keyword>
<gene>
    <name evidence="7" type="ORF">EOD41_13245</name>
</gene>
<dbReference type="PANTHER" id="PTHR30386:SF26">
    <property type="entry name" value="TRANSPORT PROTEIN COMB"/>
    <property type="match status" value="1"/>
</dbReference>